<gene>
    <name evidence="3" type="primary">20203433</name>
    <name evidence="2" type="ORF">HELRODRAFT_170976</name>
</gene>
<dbReference type="GeneID" id="20203433"/>
<reference evidence="2 4" key="2">
    <citation type="journal article" date="2013" name="Nature">
        <title>Insights into bilaterian evolution from three spiralian genomes.</title>
        <authorList>
            <person name="Simakov O."/>
            <person name="Marletaz F."/>
            <person name="Cho S.J."/>
            <person name="Edsinger-Gonzales E."/>
            <person name="Havlak P."/>
            <person name="Hellsten U."/>
            <person name="Kuo D.H."/>
            <person name="Larsson T."/>
            <person name="Lv J."/>
            <person name="Arendt D."/>
            <person name="Savage R."/>
            <person name="Osoegawa K."/>
            <person name="de Jong P."/>
            <person name="Grimwood J."/>
            <person name="Chapman J.A."/>
            <person name="Shapiro H."/>
            <person name="Aerts A."/>
            <person name="Otillar R.P."/>
            <person name="Terry A.Y."/>
            <person name="Boore J.L."/>
            <person name="Grigoriev I.V."/>
            <person name="Lindberg D.R."/>
            <person name="Seaver E.C."/>
            <person name="Weisblat D.A."/>
            <person name="Putnam N.H."/>
            <person name="Rokhsar D.S."/>
        </authorList>
    </citation>
    <scope>NUCLEOTIDE SEQUENCE</scope>
</reference>
<feature type="compositionally biased region" description="Basic and acidic residues" evidence="1">
    <location>
        <begin position="594"/>
        <end position="605"/>
    </location>
</feature>
<name>T1F3N4_HELRO</name>
<dbReference type="STRING" id="6412.T1F3N4"/>
<dbReference type="InParanoid" id="T1F3N4"/>
<dbReference type="HOGENOM" id="CLU_287755_0_0_1"/>
<keyword evidence="4" id="KW-1185">Reference proteome</keyword>
<feature type="compositionally biased region" description="Low complexity" evidence="1">
    <location>
        <begin position="470"/>
        <end position="490"/>
    </location>
</feature>
<dbReference type="EnsemblMetazoa" id="HelroT170976">
    <property type="protein sequence ID" value="HelroP170976"/>
    <property type="gene ID" value="HelroG170976"/>
</dbReference>
<feature type="compositionally biased region" description="Low complexity" evidence="1">
    <location>
        <begin position="14"/>
        <end position="24"/>
    </location>
</feature>
<feature type="compositionally biased region" description="Low complexity" evidence="1">
    <location>
        <begin position="961"/>
        <end position="975"/>
    </location>
</feature>
<feature type="compositionally biased region" description="Low complexity" evidence="1">
    <location>
        <begin position="764"/>
        <end position="786"/>
    </location>
</feature>
<dbReference type="Proteomes" id="UP000015101">
    <property type="component" value="Unassembled WGS sequence"/>
</dbReference>
<dbReference type="AlphaFoldDB" id="T1F3N4"/>
<feature type="compositionally biased region" description="Polar residues" evidence="1">
    <location>
        <begin position="1"/>
        <end position="13"/>
    </location>
</feature>
<feature type="compositionally biased region" description="Acidic residues" evidence="1">
    <location>
        <begin position="136"/>
        <end position="151"/>
    </location>
</feature>
<protein>
    <submittedName>
        <fullName evidence="2 3">Uncharacterized protein</fullName>
    </submittedName>
</protein>
<feature type="compositionally biased region" description="Polar residues" evidence="1">
    <location>
        <begin position="821"/>
        <end position="833"/>
    </location>
</feature>
<feature type="compositionally biased region" description="Polar residues" evidence="1">
    <location>
        <begin position="787"/>
        <end position="796"/>
    </location>
</feature>
<dbReference type="KEGG" id="hro:HELRODRAFT_170976"/>
<dbReference type="EMBL" id="AMQM01003725">
    <property type="status" value="NOT_ANNOTATED_CDS"/>
    <property type="molecule type" value="Genomic_DNA"/>
</dbReference>
<feature type="region of interest" description="Disordered" evidence="1">
    <location>
        <begin position="455"/>
        <end position="521"/>
    </location>
</feature>
<feature type="compositionally biased region" description="Polar residues" evidence="1">
    <location>
        <begin position="679"/>
        <end position="694"/>
    </location>
</feature>
<proteinExistence type="predicted"/>
<feature type="region of interest" description="Disordered" evidence="1">
    <location>
        <begin position="1"/>
        <end position="24"/>
    </location>
</feature>
<evidence type="ECO:0000256" key="1">
    <source>
        <dbReference type="SAM" id="MobiDB-lite"/>
    </source>
</evidence>
<feature type="region of interest" description="Disordered" evidence="1">
    <location>
        <begin position="821"/>
        <end position="858"/>
    </location>
</feature>
<dbReference type="EMBL" id="AMQM01003726">
    <property type="status" value="NOT_ANNOTATED_CDS"/>
    <property type="molecule type" value="Genomic_DNA"/>
</dbReference>
<evidence type="ECO:0000313" key="2">
    <source>
        <dbReference type="EMBL" id="ESO06940.1"/>
    </source>
</evidence>
<feature type="region of interest" description="Disordered" evidence="1">
    <location>
        <begin position="572"/>
        <end position="656"/>
    </location>
</feature>
<feature type="region of interest" description="Disordered" evidence="1">
    <location>
        <begin position="748"/>
        <end position="796"/>
    </location>
</feature>
<dbReference type="OMA" id="ANEDHTH"/>
<evidence type="ECO:0000313" key="3">
    <source>
        <dbReference type="EnsemblMetazoa" id="HelroP170976"/>
    </source>
</evidence>
<sequence>MTSQQDSQANTPITSTHHLNSTTSTFFPSAGATTIATTSTATTGASASLPSPSSPPSSKIIFSLHHLHPSTTLATSSSLTTNLPAFATTPRRNNFVNIALQDENSFNNVEKSIKLTVNIPENARQLSIEMPITTLFEEDDDDNDDDDDDENTTPIFMKDEVPTLSGINTHPKYNRQQYKQQQQHILQLQQQQHLNRNIYNQPNQQQQLLEQASKEIKQSLKQILLSKLLERLATRTLYRNYRYMMAMGQQDSSITNALEHPADSYITETRVSSDVLHATTTTATTTTTICDSATTTTAVSMVSNWTQSEQTNASGGDDRDTKNQHLHQDKHVNTHQDLQTADCQFQLTTAQQQPQQQLQHVQPFQVVTTDHIQQQITHQQLDPLQQILQLQQQNSIQHHVPRQNLKEKHVQIPGQQFLQQSYSFQTQLEPNIDSSNQQLQQTLPQNLQQMLEFLQQQQQQQMNDPEHSRQQSSSSQQLQQQPYSQQLLQTQKRHEQQHEQQKTDHQHRQRKHSTSSSSCQTDDLDITQLLKQKIIEDFISYQNQRAPNTLINLSQIHSPIFFSPPCFKDNSTYTDSDSRNYRRPDINCSPSSEKTMDEPGTHPDDFPTETDSVASSRLSGPSSSFSSSANYQHRRNPSSIRINDDSNMPYDDPDMRLDENTKMKMMMGDDVATDEVVDGTTTNAGYNKNSSRPSKVSPPELELREKFVDQSEHHLEQLQLRQKQQNEHENQNSKNQSTQPLIQELTATTTSQQSAPVKIEKQTQLHLQPQQQQSQQHQLFQPQHQQNNGNLKRPTTLNIEETTKKLQNDKFSGLFQKFNAGSQQQKTNQHSSLPAQKQQQPTTKPTTTSTSAHATTSTTTFSKSAAAITIKTTVTTASTKSTTLVTTTLATKLTTTATLTTSAKLSTTTTAAAKITTSTSTKLTTTSTTTKPATTPQIITTTAATKPSLILPKTPISTTVSCNPSSTQPTTNPSTLRAPFLGLGMNSTKTSTTTTTPSTTKPFNVPTTTDNKFTIKKPEPASVTKSIPTLHSVTESKSANVTSAPRAPSTRLGDHFSAIRSKFSGNSSAK</sequence>
<feature type="region of interest" description="Disordered" evidence="1">
    <location>
        <begin position="136"/>
        <end position="170"/>
    </location>
</feature>
<dbReference type="RefSeq" id="XP_009015036.1">
    <property type="nucleotide sequence ID" value="XM_009016788.1"/>
</dbReference>
<feature type="compositionally biased region" description="Low complexity" evidence="1">
    <location>
        <begin position="612"/>
        <end position="628"/>
    </location>
</feature>
<feature type="compositionally biased region" description="Low complexity" evidence="1">
    <location>
        <begin position="987"/>
        <end position="1002"/>
    </location>
</feature>
<feature type="compositionally biased region" description="Low complexity" evidence="1">
    <location>
        <begin position="834"/>
        <end position="858"/>
    </location>
</feature>
<evidence type="ECO:0000313" key="4">
    <source>
        <dbReference type="Proteomes" id="UP000015101"/>
    </source>
</evidence>
<accession>T1F3N4</accession>
<feature type="compositionally biased region" description="Basic and acidic residues" evidence="1">
    <location>
        <begin position="492"/>
        <end position="506"/>
    </location>
</feature>
<feature type="compositionally biased region" description="Basic and acidic residues" evidence="1">
    <location>
        <begin position="576"/>
        <end position="585"/>
    </location>
</feature>
<feature type="region of interest" description="Disordered" evidence="1">
    <location>
        <begin position="955"/>
        <end position="1013"/>
    </location>
</feature>
<dbReference type="CTD" id="20203433"/>
<organism evidence="3 4">
    <name type="scientific">Helobdella robusta</name>
    <name type="common">Californian leech</name>
    <dbReference type="NCBI Taxonomy" id="6412"/>
    <lineage>
        <taxon>Eukaryota</taxon>
        <taxon>Metazoa</taxon>
        <taxon>Spiralia</taxon>
        <taxon>Lophotrochozoa</taxon>
        <taxon>Annelida</taxon>
        <taxon>Clitellata</taxon>
        <taxon>Hirudinea</taxon>
        <taxon>Rhynchobdellida</taxon>
        <taxon>Glossiphoniidae</taxon>
        <taxon>Helobdella</taxon>
    </lineage>
</organism>
<reference evidence="4" key="1">
    <citation type="submission" date="2012-12" db="EMBL/GenBank/DDBJ databases">
        <authorList>
            <person name="Hellsten U."/>
            <person name="Grimwood J."/>
            <person name="Chapman J.A."/>
            <person name="Shapiro H."/>
            <person name="Aerts A."/>
            <person name="Otillar R.P."/>
            <person name="Terry A.Y."/>
            <person name="Boore J.L."/>
            <person name="Simakov O."/>
            <person name="Marletaz F."/>
            <person name="Cho S.-J."/>
            <person name="Edsinger-Gonzales E."/>
            <person name="Havlak P."/>
            <person name="Kuo D.-H."/>
            <person name="Larsson T."/>
            <person name="Lv J."/>
            <person name="Arendt D."/>
            <person name="Savage R."/>
            <person name="Osoegawa K."/>
            <person name="de Jong P."/>
            <person name="Lindberg D.R."/>
            <person name="Seaver E.C."/>
            <person name="Weisblat D.A."/>
            <person name="Putnam N.H."/>
            <person name="Grigoriev I.V."/>
            <person name="Rokhsar D.S."/>
        </authorList>
    </citation>
    <scope>NUCLEOTIDE SEQUENCE</scope>
</reference>
<feature type="region of interest" description="Disordered" evidence="1">
    <location>
        <begin position="679"/>
        <end position="700"/>
    </location>
</feature>
<reference evidence="3" key="3">
    <citation type="submission" date="2015-06" db="UniProtKB">
        <authorList>
            <consortium name="EnsemblMetazoa"/>
        </authorList>
    </citation>
    <scope>IDENTIFICATION</scope>
</reference>
<dbReference type="EMBL" id="KB096275">
    <property type="protein sequence ID" value="ESO06940.1"/>
    <property type="molecule type" value="Genomic_DNA"/>
</dbReference>